<feature type="transmembrane region" description="Helical" evidence="10">
    <location>
        <begin position="460"/>
        <end position="484"/>
    </location>
</feature>
<keyword evidence="7 10" id="KW-1133">Transmembrane helix</keyword>
<comment type="subcellular location">
    <subcellularLocation>
        <location evidence="1">Membrane</location>
        <topology evidence="1">Multi-pass membrane protein</topology>
    </subcellularLocation>
</comment>
<dbReference type="InterPro" id="IPR052215">
    <property type="entry name" value="Plant_ABCG"/>
</dbReference>
<dbReference type="OrthoDB" id="66620at2759"/>
<dbReference type="FunFam" id="3.40.50.300:FF:001533">
    <property type="entry name" value="ABC transporter G family member 11"/>
    <property type="match status" value="2"/>
</dbReference>
<evidence type="ECO:0000313" key="12">
    <source>
        <dbReference type="EMBL" id="KAG8498116.1"/>
    </source>
</evidence>
<dbReference type="InterPro" id="IPR017871">
    <property type="entry name" value="ABC_transporter-like_CS"/>
</dbReference>
<evidence type="ECO:0000256" key="8">
    <source>
        <dbReference type="ARBA" id="ARBA00023136"/>
    </source>
</evidence>
<evidence type="ECO:0000313" key="13">
    <source>
        <dbReference type="Proteomes" id="UP000701853"/>
    </source>
</evidence>
<dbReference type="GO" id="GO:0016020">
    <property type="term" value="C:membrane"/>
    <property type="evidence" value="ECO:0007669"/>
    <property type="project" value="UniProtKB-SubCell"/>
</dbReference>
<feature type="transmembrane region" description="Helical" evidence="10">
    <location>
        <begin position="615"/>
        <end position="636"/>
    </location>
</feature>
<protein>
    <recommendedName>
        <fullName evidence="11">ABC transporter domain-containing protein</fullName>
    </recommendedName>
</protein>
<dbReference type="PROSITE" id="PS00211">
    <property type="entry name" value="ABC_TRANSPORTER_1"/>
    <property type="match status" value="2"/>
</dbReference>
<dbReference type="InterPro" id="IPR003439">
    <property type="entry name" value="ABC_transporter-like_ATP-bd"/>
</dbReference>
<evidence type="ECO:0000256" key="10">
    <source>
        <dbReference type="SAM" id="Phobius"/>
    </source>
</evidence>
<feature type="transmembrane region" description="Helical" evidence="10">
    <location>
        <begin position="524"/>
        <end position="547"/>
    </location>
</feature>
<proteinExistence type="inferred from homology"/>
<dbReference type="EMBL" id="JAHUZN010000003">
    <property type="protein sequence ID" value="KAG8498116.1"/>
    <property type="molecule type" value="Genomic_DNA"/>
</dbReference>
<comment type="caution">
    <text evidence="12">The sequence shown here is derived from an EMBL/GenBank/DDBJ whole genome shotgun (WGS) entry which is preliminary data.</text>
</comment>
<evidence type="ECO:0000256" key="4">
    <source>
        <dbReference type="ARBA" id="ARBA00022692"/>
    </source>
</evidence>
<dbReference type="Pfam" id="PF00005">
    <property type="entry name" value="ABC_tran"/>
    <property type="match status" value="2"/>
</dbReference>
<evidence type="ECO:0000259" key="11">
    <source>
        <dbReference type="PROSITE" id="PS50893"/>
    </source>
</evidence>
<dbReference type="InterPro" id="IPR013525">
    <property type="entry name" value="ABC2_TM"/>
</dbReference>
<feature type="compositionally biased region" description="Low complexity" evidence="9">
    <location>
        <begin position="664"/>
        <end position="675"/>
    </location>
</feature>
<evidence type="ECO:0000256" key="1">
    <source>
        <dbReference type="ARBA" id="ARBA00004141"/>
    </source>
</evidence>
<name>A0A8J5YZK5_9ROSI</name>
<evidence type="ECO:0000256" key="6">
    <source>
        <dbReference type="ARBA" id="ARBA00022840"/>
    </source>
</evidence>
<feature type="transmembrane region" description="Helical" evidence="10">
    <location>
        <begin position="1230"/>
        <end position="1253"/>
    </location>
</feature>
<comment type="similarity">
    <text evidence="2">Belongs to the ABC transporter superfamily. ABCG family. Eye pigment precursor importer (TC 3.A.1.204) subfamily.</text>
</comment>
<dbReference type="PANTHER" id="PTHR48042:SF1">
    <property type="entry name" value="ABC TRANSPORTER G FAMILY MEMBER 11-LIKE"/>
    <property type="match status" value="1"/>
</dbReference>
<keyword evidence="13" id="KW-1185">Reference proteome</keyword>
<dbReference type="Proteomes" id="UP000701853">
    <property type="component" value="Chromosome 3"/>
</dbReference>
<feature type="transmembrane region" description="Helical" evidence="10">
    <location>
        <begin position="1093"/>
        <end position="1114"/>
    </location>
</feature>
<evidence type="ECO:0000256" key="3">
    <source>
        <dbReference type="ARBA" id="ARBA00022448"/>
    </source>
</evidence>
<sequence length="1371" mass="151375">MAASFRKSEPVQGRSQTHATFEVENLNPTPGSNNGCRSNRFMEDGVLLTWDDLSVTVAGGRPILQGLTGYARPGELLAIMGPSGCGKSTLLDTLAGRQGPNTSQAGHILINGRKQALAYGTSAYVTQDDALITTLTIREAVYYSAQLQLPDTMDNSEKKERAEMTIREMGLQDAMDTRIGGWGAKGLSGGQKRRVSICIEILTRPKLLFLDEPTSGLDSAASYYVMSRIASLNQKDNIGRTIIASIHQPSAEVFQLFTNLYLLSAGKTVYFGPVSAANEFFALNGFPCPSLQNPSDHFLKTINKDFDKDIELGFANGIPTQEVIDILVKSYKSSDIYQMVQKEIAQICKQGRGALEKNKRQSGFFTQCHVLTRRSFTNMSRDLGYYWLRLGIYISLSIVIGTVFSHIGMGYGSIQARGSLMMFVASFLTFMAIGGFPSFVEEMKVFERERLNGHYGATPFVIGNTLSALPFLALVALIPGAIAYFLPGLHHGYQHFLFFVVIIFACMMLVESLMMIVASVVPNFLMGIIVGAGIQGIMMLVGGFFRLPNDLPKPLLKYPFYHIAFHKYAYQGLFKNEFLGVTFPNVEAGNGGSPTITGEEILKQNWHFETAYSKWVDLSILFAMVVFYRVLFLIIIKTTEKVKPVMVKFMSATRKERTQVTVNPSATPSATPSSADKGRWHSTLRSHYKYSIHISRLPHNILILVTLTTATSFRKSEPVLQGGPETFMAENLNPMPGSNTGSRSNRFMEDGVFLTWDDLWVTAAGGRPILQVLPGYAHPGELLAIMGPSGCGKSTLLDALAGGLGPKTRQEGDILINGRKQALAYGTSAYVTQDDALISTLTVREAVYYSAQLQLPDTMAKSEKKERAEMTIREMGLQEAMDTRIGGWGAKGLSGGQKRRVSICIEILARPKLLFLDEPTSGLDSAASYYVMSRIASLNQKDNIGRTIIASIHQPSAEVFQLFTNLYPLSAGKTVYFGPISAANEFFALNGFPCPSLQNPSDHFLKTINKDFEKDIELGFANGIPTQEVIDILVKSYKSSDIYQMVQKEIAQICKQGGGALQKNKRRSGLFTQCHVLTRRSFINMSRDLGYSWLRLGIYISLSIVLGSVFAHIGMDNGSIQARGSLMMFVASFLTFMAIGGFPSFVEEMKVFERERLNGHYGVTPFVIGNTLSALPFLALVALIPGAITYFLPGLHHGYQHFLFFVIIIFACMMLVESLMMIVASVVPNFLMGIIVGAGIQGLMMLVGGFFRLPSGLPKPVFKFPLYYIAFHKYAYQGLFKNEFVGLTFPNVQAGNGSSPTITGEEILKQTWRIEITYSKWVDLAILFAMVVLYRTLFLIIIKTTEKEKAVIGKFMSATWKDKAQVTRGEC</sequence>
<feature type="transmembrane region" description="Helical" evidence="10">
    <location>
        <begin position="1321"/>
        <end position="1342"/>
    </location>
</feature>
<reference evidence="12 13" key="1">
    <citation type="journal article" date="2021" name="bioRxiv">
        <title>The Gossypium anomalum genome as a resource for cotton improvement and evolutionary analysis of hybrid incompatibility.</title>
        <authorList>
            <person name="Grover C.E."/>
            <person name="Yuan D."/>
            <person name="Arick M.A."/>
            <person name="Miller E.R."/>
            <person name="Hu G."/>
            <person name="Peterson D.G."/>
            <person name="Wendel J.F."/>
            <person name="Udall J.A."/>
        </authorList>
    </citation>
    <scope>NUCLEOTIDE SEQUENCE [LARGE SCALE GENOMIC DNA]</scope>
    <source>
        <strain evidence="12">JFW-Udall</strain>
        <tissue evidence="12">Leaf</tissue>
    </source>
</reference>
<evidence type="ECO:0000256" key="2">
    <source>
        <dbReference type="ARBA" id="ARBA00005814"/>
    </source>
</evidence>
<dbReference type="GO" id="GO:0005524">
    <property type="term" value="F:ATP binding"/>
    <property type="evidence" value="ECO:0007669"/>
    <property type="project" value="UniProtKB-KW"/>
</dbReference>
<feature type="domain" description="ABC transporter" evidence="11">
    <location>
        <begin position="754"/>
        <end position="996"/>
    </location>
</feature>
<accession>A0A8J5YZK5</accession>
<feature type="region of interest" description="Disordered" evidence="9">
    <location>
        <begin position="659"/>
        <end position="678"/>
    </location>
</feature>
<feature type="transmembrane region" description="Helical" evidence="10">
    <location>
        <begin position="1126"/>
        <end position="1146"/>
    </location>
</feature>
<dbReference type="GO" id="GO:0016887">
    <property type="term" value="F:ATP hydrolysis activity"/>
    <property type="evidence" value="ECO:0007669"/>
    <property type="project" value="InterPro"/>
</dbReference>
<evidence type="ECO:0000256" key="5">
    <source>
        <dbReference type="ARBA" id="ARBA00022741"/>
    </source>
</evidence>
<evidence type="ECO:0000256" key="9">
    <source>
        <dbReference type="SAM" id="MobiDB-lite"/>
    </source>
</evidence>
<dbReference type="InterPro" id="IPR043926">
    <property type="entry name" value="ABCG_dom"/>
</dbReference>
<keyword evidence="8 10" id="KW-0472">Membrane</keyword>
<feature type="transmembrane region" description="Helical" evidence="10">
    <location>
        <begin position="1202"/>
        <end position="1224"/>
    </location>
</feature>
<feature type="domain" description="ABC transporter" evidence="11">
    <location>
        <begin position="48"/>
        <end position="290"/>
    </location>
</feature>
<dbReference type="GO" id="GO:0140359">
    <property type="term" value="F:ABC-type transporter activity"/>
    <property type="evidence" value="ECO:0007669"/>
    <property type="project" value="InterPro"/>
</dbReference>
<dbReference type="Pfam" id="PF19055">
    <property type="entry name" value="ABC2_membrane_7"/>
    <property type="match status" value="2"/>
</dbReference>
<dbReference type="SUPFAM" id="SSF52540">
    <property type="entry name" value="P-loop containing nucleoside triphosphate hydrolases"/>
    <property type="match status" value="2"/>
</dbReference>
<dbReference type="SMART" id="SM00382">
    <property type="entry name" value="AAA"/>
    <property type="match status" value="2"/>
</dbReference>
<feature type="transmembrane region" description="Helical" evidence="10">
    <location>
        <begin position="1166"/>
        <end position="1190"/>
    </location>
</feature>
<feature type="transmembrane region" description="Helical" evidence="10">
    <location>
        <begin position="420"/>
        <end position="440"/>
    </location>
</feature>
<keyword evidence="6" id="KW-0067">ATP-binding</keyword>
<dbReference type="PROSITE" id="PS50893">
    <property type="entry name" value="ABC_TRANSPORTER_2"/>
    <property type="match status" value="2"/>
</dbReference>
<dbReference type="Pfam" id="PF01061">
    <property type="entry name" value="ABC2_membrane"/>
    <property type="match status" value="2"/>
</dbReference>
<keyword evidence="3" id="KW-0813">Transport</keyword>
<dbReference type="PANTHER" id="PTHR48042">
    <property type="entry name" value="ABC TRANSPORTER G FAMILY MEMBER 11"/>
    <property type="match status" value="1"/>
</dbReference>
<evidence type="ECO:0000256" key="7">
    <source>
        <dbReference type="ARBA" id="ARBA00022989"/>
    </source>
</evidence>
<gene>
    <name evidence="12" type="ORF">CXB51_006751</name>
</gene>
<dbReference type="Gene3D" id="3.40.50.300">
    <property type="entry name" value="P-loop containing nucleotide triphosphate hydrolases"/>
    <property type="match status" value="2"/>
</dbReference>
<feature type="transmembrane region" description="Helical" evidence="10">
    <location>
        <begin position="386"/>
        <end position="408"/>
    </location>
</feature>
<dbReference type="InterPro" id="IPR027417">
    <property type="entry name" value="P-loop_NTPase"/>
</dbReference>
<dbReference type="InterPro" id="IPR003593">
    <property type="entry name" value="AAA+_ATPase"/>
</dbReference>
<keyword evidence="5" id="KW-0547">Nucleotide-binding</keyword>
<keyword evidence="4 10" id="KW-0812">Transmembrane</keyword>
<feature type="transmembrane region" description="Helical" evidence="10">
    <location>
        <begin position="496"/>
        <end position="518"/>
    </location>
</feature>
<organism evidence="12 13">
    <name type="scientific">Gossypium anomalum</name>
    <dbReference type="NCBI Taxonomy" id="47600"/>
    <lineage>
        <taxon>Eukaryota</taxon>
        <taxon>Viridiplantae</taxon>
        <taxon>Streptophyta</taxon>
        <taxon>Embryophyta</taxon>
        <taxon>Tracheophyta</taxon>
        <taxon>Spermatophyta</taxon>
        <taxon>Magnoliopsida</taxon>
        <taxon>eudicotyledons</taxon>
        <taxon>Gunneridae</taxon>
        <taxon>Pentapetalae</taxon>
        <taxon>rosids</taxon>
        <taxon>malvids</taxon>
        <taxon>Malvales</taxon>
        <taxon>Malvaceae</taxon>
        <taxon>Malvoideae</taxon>
        <taxon>Gossypium</taxon>
    </lineage>
</organism>